<dbReference type="GO" id="GO:0016810">
    <property type="term" value="F:hydrolase activity, acting on carbon-nitrogen (but not peptide) bonds"/>
    <property type="evidence" value="ECO:0007669"/>
    <property type="project" value="InterPro"/>
</dbReference>
<organism evidence="4">
    <name type="scientific">freshwater metagenome</name>
    <dbReference type="NCBI Taxonomy" id="449393"/>
    <lineage>
        <taxon>unclassified sequences</taxon>
        <taxon>metagenomes</taxon>
        <taxon>ecological metagenomes</taxon>
    </lineage>
</organism>
<dbReference type="InterPro" id="IPR006680">
    <property type="entry name" value="Amidohydro-rel"/>
</dbReference>
<evidence type="ECO:0000256" key="1">
    <source>
        <dbReference type="ARBA" id="ARBA00022801"/>
    </source>
</evidence>
<gene>
    <name evidence="3" type="ORF">UFOPK2602_01349</name>
    <name evidence="4" type="ORF">UFOPK4306_02537</name>
</gene>
<proteinExistence type="predicted"/>
<dbReference type="PANTHER" id="PTHR43794:SF11">
    <property type="entry name" value="AMIDOHYDROLASE-RELATED DOMAIN-CONTAINING PROTEIN"/>
    <property type="match status" value="1"/>
</dbReference>
<keyword evidence="1" id="KW-0378">Hydrolase</keyword>
<protein>
    <submittedName>
        <fullName evidence="4">Unannotated protein</fullName>
    </submittedName>
</protein>
<dbReference type="SUPFAM" id="SSF51338">
    <property type="entry name" value="Composite domain of metallo-dependent hydrolases"/>
    <property type="match status" value="1"/>
</dbReference>
<reference evidence="4" key="1">
    <citation type="submission" date="2020-05" db="EMBL/GenBank/DDBJ databases">
        <authorList>
            <person name="Chiriac C."/>
            <person name="Salcher M."/>
            <person name="Ghai R."/>
            <person name="Kavagutti S V."/>
        </authorList>
    </citation>
    <scope>NUCLEOTIDE SEQUENCE</scope>
</reference>
<evidence type="ECO:0000313" key="3">
    <source>
        <dbReference type="EMBL" id="CAB4714403.1"/>
    </source>
</evidence>
<dbReference type="EMBL" id="CAFBQP010000165">
    <property type="protein sequence ID" value="CAB5068804.1"/>
    <property type="molecule type" value="Genomic_DNA"/>
</dbReference>
<dbReference type="InterPro" id="IPR011059">
    <property type="entry name" value="Metal-dep_hydrolase_composite"/>
</dbReference>
<dbReference type="Pfam" id="PF01979">
    <property type="entry name" value="Amidohydro_1"/>
    <property type="match status" value="1"/>
</dbReference>
<dbReference type="InterPro" id="IPR032466">
    <property type="entry name" value="Metal_Hydrolase"/>
</dbReference>
<sequence length="422" mass="44976">MITEIRNATIVTVDAHDTVIEGGTVIIDHGVITEVLPAGVAPSAPTDQVVDARGGIVMPGLVNAHAHLAMTLFRGYADDRDLQGFLDRLFPVEERVLSEDTVRVGARLAFAESLRAGCTSALDMFWWPDASIDEAQQAGFRLQAGPIFIGFPGPDHTPFAGRIAKAERTGPHRWLFAHGTYTMTPDELGKVGELARRTGARFHIHASENDSEVSDVRARYGRTPIELLDDHGLLGPTTVLAHAVVLSDDEVARLGETRTAVAHCPLSNMKLASGVCRVPDLLAAGATVGLGTDGCASSNDLDLFIGMRMAALLHKGVRKDATLLPAPTVLRMATIGSAQALGIDHLVGSIEVGKRADLVRLDPDSPSLTPSFDAASTVVYAASRADVLDVWVDGKQVVDNRSLTTIDLPATLALVREIIARF</sequence>
<evidence type="ECO:0000313" key="4">
    <source>
        <dbReference type="EMBL" id="CAB5068804.1"/>
    </source>
</evidence>
<dbReference type="Gene3D" id="2.30.40.10">
    <property type="entry name" value="Urease, subunit C, domain 1"/>
    <property type="match status" value="1"/>
</dbReference>
<feature type="domain" description="Amidohydrolase-related" evidence="2">
    <location>
        <begin position="56"/>
        <end position="397"/>
    </location>
</feature>
<dbReference type="AlphaFoldDB" id="A0A6J7UQU1"/>
<name>A0A6J7UQU1_9ZZZZ</name>
<evidence type="ECO:0000259" key="2">
    <source>
        <dbReference type="Pfam" id="PF01979"/>
    </source>
</evidence>
<accession>A0A6J7UQU1</accession>
<dbReference type="PANTHER" id="PTHR43794">
    <property type="entry name" value="AMINOHYDROLASE SSNA-RELATED"/>
    <property type="match status" value="1"/>
</dbReference>
<dbReference type="EMBL" id="CAEZXX010000090">
    <property type="protein sequence ID" value="CAB4714403.1"/>
    <property type="molecule type" value="Genomic_DNA"/>
</dbReference>
<dbReference type="CDD" id="cd01298">
    <property type="entry name" value="ATZ_TRZ_like"/>
    <property type="match status" value="1"/>
</dbReference>
<dbReference type="SUPFAM" id="SSF51556">
    <property type="entry name" value="Metallo-dependent hydrolases"/>
    <property type="match status" value="1"/>
</dbReference>
<dbReference type="Gene3D" id="3.20.20.140">
    <property type="entry name" value="Metal-dependent hydrolases"/>
    <property type="match status" value="1"/>
</dbReference>
<dbReference type="InterPro" id="IPR050287">
    <property type="entry name" value="MTA/SAH_deaminase"/>
</dbReference>